<dbReference type="Gene3D" id="1.10.3380.30">
    <property type="match status" value="1"/>
</dbReference>
<dbReference type="PROSITE" id="PS51192">
    <property type="entry name" value="HELICASE_ATP_BIND_1"/>
    <property type="match status" value="1"/>
</dbReference>
<keyword evidence="3" id="KW-0347">Helicase</keyword>
<dbReference type="Pfam" id="PF00656">
    <property type="entry name" value="Peptidase_C14"/>
    <property type="match status" value="1"/>
</dbReference>
<dbReference type="InterPro" id="IPR027417">
    <property type="entry name" value="P-loop_NTPase"/>
</dbReference>
<dbReference type="Proteomes" id="UP000650628">
    <property type="component" value="Unassembled WGS sequence"/>
</dbReference>
<dbReference type="GO" id="GO:0003676">
    <property type="term" value="F:nucleic acid binding"/>
    <property type="evidence" value="ECO:0007669"/>
    <property type="project" value="InterPro"/>
</dbReference>
<proteinExistence type="predicted"/>
<evidence type="ECO:0000259" key="6">
    <source>
        <dbReference type="PROSITE" id="PS51194"/>
    </source>
</evidence>
<keyword evidence="4" id="KW-0067">ATP-binding</keyword>
<dbReference type="InterPro" id="IPR011545">
    <property type="entry name" value="DEAD/DEAH_box_helicase_dom"/>
</dbReference>
<dbReference type="GO" id="GO:0004197">
    <property type="term" value="F:cysteine-type endopeptidase activity"/>
    <property type="evidence" value="ECO:0007669"/>
    <property type="project" value="InterPro"/>
</dbReference>
<evidence type="ECO:0000256" key="2">
    <source>
        <dbReference type="ARBA" id="ARBA00022801"/>
    </source>
</evidence>
<dbReference type="InterPro" id="IPR014001">
    <property type="entry name" value="Helicase_ATP-bd"/>
</dbReference>
<dbReference type="PANTHER" id="PTHR47961">
    <property type="entry name" value="DNA POLYMERASE THETA, PUTATIVE (AFU_ORTHOLOGUE AFUA_1G05260)-RELATED"/>
    <property type="match status" value="1"/>
</dbReference>
<dbReference type="SUPFAM" id="SSF52540">
    <property type="entry name" value="P-loop containing nucleoside triphosphate hydrolases"/>
    <property type="match status" value="1"/>
</dbReference>
<dbReference type="InterPro" id="IPR001650">
    <property type="entry name" value="Helicase_C-like"/>
</dbReference>
<evidence type="ECO:0000313" key="8">
    <source>
        <dbReference type="Proteomes" id="UP000650628"/>
    </source>
</evidence>
<reference evidence="7 8" key="1">
    <citation type="submission" date="2021-01" db="EMBL/GenBank/DDBJ databases">
        <title>Whole genome shotgun sequence of Planotetraspora mira NBRC 15435.</title>
        <authorList>
            <person name="Komaki H."/>
            <person name="Tamura T."/>
        </authorList>
    </citation>
    <scope>NUCLEOTIDE SEQUENCE [LARGE SCALE GENOMIC DNA]</scope>
    <source>
        <strain evidence="7 8">NBRC 15435</strain>
    </source>
</reference>
<dbReference type="Gene3D" id="3.40.50.300">
    <property type="entry name" value="P-loop containing nucleotide triphosphate hydrolases"/>
    <property type="match status" value="2"/>
</dbReference>
<dbReference type="SMART" id="SM00490">
    <property type="entry name" value="HELICc"/>
    <property type="match status" value="1"/>
</dbReference>
<dbReference type="InterPro" id="IPR050474">
    <property type="entry name" value="Hel308_SKI2-like"/>
</dbReference>
<dbReference type="AlphaFoldDB" id="A0A8J3TV46"/>
<keyword evidence="2" id="KW-0378">Hydrolase</keyword>
<name>A0A8J3TV46_9ACTN</name>
<dbReference type="CDD" id="cd17921">
    <property type="entry name" value="DEXHc_Ski2"/>
    <property type="match status" value="1"/>
</dbReference>
<evidence type="ECO:0000313" key="7">
    <source>
        <dbReference type="EMBL" id="GII32874.1"/>
    </source>
</evidence>
<keyword evidence="1" id="KW-0547">Nucleotide-binding</keyword>
<feature type="domain" description="Helicase ATP-binding" evidence="5">
    <location>
        <begin position="316"/>
        <end position="488"/>
    </location>
</feature>
<dbReference type="GO" id="GO:0005524">
    <property type="term" value="F:ATP binding"/>
    <property type="evidence" value="ECO:0007669"/>
    <property type="project" value="UniProtKB-KW"/>
</dbReference>
<dbReference type="EMBL" id="BOOO01000037">
    <property type="protein sequence ID" value="GII32874.1"/>
    <property type="molecule type" value="Genomic_DNA"/>
</dbReference>
<gene>
    <name evidence="7" type="ORF">Pmi06nite_63160</name>
</gene>
<dbReference type="Pfam" id="PF00270">
    <property type="entry name" value="DEAD"/>
    <property type="match status" value="1"/>
</dbReference>
<dbReference type="PROSITE" id="PS51194">
    <property type="entry name" value="HELICASE_CTER"/>
    <property type="match status" value="1"/>
</dbReference>
<protein>
    <submittedName>
        <fullName evidence="7">Peptidase C14</fullName>
    </submittedName>
</protein>
<organism evidence="7 8">
    <name type="scientific">Planotetraspora mira</name>
    <dbReference type="NCBI Taxonomy" id="58121"/>
    <lineage>
        <taxon>Bacteria</taxon>
        <taxon>Bacillati</taxon>
        <taxon>Actinomycetota</taxon>
        <taxon>Actinomycetes</taxon>
        <taxon>Streptosporangiales</taxon>
        <taxon>Streptosporangiaceae</taxon>
        <taxon>Planotetraspora</taxon>
    </lineage>
</organism>
<dbReference type="RefSeq" id="WP_203956760.1">
    <property type="nucleotide sequence ID" value="NZ_BOOO01000037.1"/>
</dbReference>
<dbReference type="Pfam" id="PF00271">
    <property type="entry name" value="Helicase_C"/>
    <property type="match status" value="1"/>
</dbReference>
<dbReference type="GO" id="GO:0004386">
    <property type="term" value="F:helicase activity"/>
    <property type="evidence" value="ECO:0007669"/>
    <property type="project" value="UniProtKB-KW"/>
</dbReference>
<sequence length="1049" mass="111492">MPGSPAAASARQFHGLFVGINRYRSKSVRRLASASRDAKALHALFSDNLGDTNTTLLVDRDATCDAVVAALVELQTRTTSEDVVVISFSGHGSTTHELVTYDADPNNLPSTSLPLDQFTDLVSAIPARQLVVVLDCCFAGGAGAKVLNAPLVPRGGLHGLPESTDARLERMAGTGRLILAAATGEQEAWEDPHLGHGLLTYHLVRALLGAAPREGGQVRLYDLLAFVTREVKAKASGTVAAEQDPSLRGQMDGELLWPAFTDTGPLYSAQFPSSVLAPVTGDLTSLRGHGIPQIVLDTWAARIEKLNDLQVDTINQGRLLAGANVLVTAPTSSGKTMIGELAAIRAAQMGGRSVFLLPTRALVNEQYARFTRTYGPIGLQTIRATGETADDVPALLQGQFDLAVLTYEKFAGLALGNPHLLKLLSVIVIDEVQTIVDSGRGAYLEFLLTVLKARRPEGVAPQVVALSAVLGDLGGLESWLDANVIARTERPVPLLEGVLGPDGTYRYIDADGEEASEQLIAPTGWTQRNQEFIIPLVRKLVGEGQQVIVFRSTRGAARGCARYLAQSLSLPEAKAALEGLAGGDPSAVWADLRQCLAGGVAFHISDLARDEKIAIEDQFRAPDSGIRVLVSTTTLAQGVNLPAETVIIVELDHPTGPTQTAPYSVAEYKNIAGRAGRLGLTDGGRAVLIVGGGIDGDRRWRDYVLGKPEDLRSQLLDPEQDVATLLLRVVAVASRREGVAGLSQADVIAFLSNSFAAHQQRLAGAPDPFPTATVSAVLDELVDAGLLSSGPNGLELTELGTYVSQSGLRVVSAARVSRALRTVHPSALNRVTIIAAAQLTDEVTTARPPVNTRGWQREQATYLGELQRHGIAGPVLAAMPGRERKTAAERAKRAVACMMWMGGVPIGRIEQQLMVHMPTKDAAGVTRASADRTQSVVGTVIEIARCLHPDARLDDLARLLPVQLEFGIPAELVPLAQRAGAALDRTDYLRLASKLLTDPAAIVDADDDVLLPCLNGNHSKLRVLQEAARTARDGDDSTDFVDLLPASTD</sequence>
<evidence type="ECO:0000259" key="5">
    <source>
        <dbReference type="PROSITE" id="PS51192"/>
    </source>
</evidence>
<dbReference type="Gene3D" id="3.40.50.1460">
    <property type="match status" value="1"/>
</dbReference>
<comment type="caution">
    <text evidence="7">The sequence shown here is derived from an EMBL/GenBank/DDBJ whole genome shotgun (WGS) entry which is preliminary data.</text>
</comment>
<feature type="domain" description="Helicase C-terminal" evidence="6">
    <location>
        <begin position="532"/>
        <end position="730"/>
    </location>
</feature>
<dbReference type="PANTHER" id="PTHR47961:SF10">
    <property type="entry name" value="ATP-DEPENDENT DNA HELICASE HEL308"/>
    <property type="match status" value="1"/>
</dbReference>
<dbReference type="InterPro" id="IPR011600">
    <property type="entry name" value="Pept_C14_caspase"/>
</dbReference>
<evidence type="ECO:0000256" key="4">
    <source>
        <dbReference type="ARBA" id="ARBA00022840"/>
    </source>
</evidence>
<evidence type="ECO:0000256" key="1">
    <source>
        <dbReference type="ARBA" id="ARBA00022741"/>
    </source>
</evidence>
<evidence type="ECO:0000256" key="3">
    <source>
        <dbReference type="ARBA" id="ARBA00022806"/>
    </source>
</evidence>
<dbReference type="SMART" id="SM00487">
    <property type="entry name" value="DEXDc"/>
    <property type="match status" value="1"/>
</dbReference>
<accession>A0A8J3TV46</accession>
<dbReference type="GO" id="GO:0006508">
    <property type="term" value="P:proteolysis"/>
    <property type="evidence" value="ECO:0007669"/>
    <property type="project" value="InterPro"/>
</dbReference>
<keyword evidence="8" id="KW-1185">Reference proteome</keyword>
<dbReference type="SUPFAM" id="SSF158702">
    <property type="entry name" value="Sec63 N-terminal domain-like"/>
    <property type="match status" value="1"/>
</dbReference>